<comment type="caution">
    <text evidence="1">The sequence shown here is derived from an EMBL/GenBank/DDBJ whole genome shotgun (WGS) entry which is preliminary data.</text>
</comment>
<evidence type="ECO:0000313" key="1">
    <source>
        <dbReference type="EMBL" id="MDO9711688.1"/>
    </source>
</evidence>
<dbReference type="Gene3D" id="3.30.450.20">
    <property type="entry name" value="PAS domain"/>
    <property type="match status" value="1"/>
</dbReference>
<organism evidence="1 2">
    <name type="scientific">Paracraurococcus lichenis</name>
    <dbReference type="NCBI Taxonomy" id="3064888"/>
    <lineage>
        <taxon>Bacteria</taxon>
        <taxon>Pseudomonadati</taxon>
        <taxon>Pseudomonadota</taxon>
        <taxon>Alphaproteobacteria</taxon>
        <taxon>Acetobacterales</taxon>
        <taxon>Roseomonadaceae</taxon>
        <taxon>Paracraurococcus</taxon>
    </lineage>
</organism>
<sequence length="61" mass="7297">MFSSVAPRTNNFMIAERFETEAEIDATIDYIFTLRMKSTPVRLRTLKRPDAQRMYLLVKRR</sequence>
<name>A0ABT9E6A6_9PROT</name>
<dbReference type="Proteomes" id="UP001243009">
    <property type="component" value="Unassembled WGS sequence"/>
</dbReference>
<evidence type="ECO:0000313" key="2">
    <source>
        <dbReference type="Proteomes" id="UP001243009"/>
    </source>
</evidence>
<dbReference type="RefSeq" id="WP_305106544.1">
    <property type="nucleotide sequence ID" value="NZ_JAUTWS010000033.1"/>
</dbReference>
<dbReference type="EMBL" id="JAUTWS010000033">
    <property type="protein sequence ID" value="MDO9711688.1"/>
    <property type="molecule type" value="Genomic_DNA"/>
</dbReference>
<gene>
    <name evidence="1" type="ORF">Q7A36_25295</name>
</gene>
<accession>A0ABT9E6A6</accession>
<protein>
    <submittedName>
        <fullName evidence="1">Uncharacterized protein</fullName>
    </submittedName>
</protein>
<proteinExistence type="predicted"/>
<keyword evidence="2" id="KW-1185">Reference proteome</keyword>
<reference evidence="1 2" key="1">
    <citation type="submission" date="2023-08" db="EMBL/GenBank/DDBJ databases">
        <title>The draft genome sequence of Paracraurococcus sp. LOR1-02.</title>
        <authorList>
            <person name="Kingkaew E."/>
            <person name="Tanasupawat S."/>
        </authorList>
    </citation>
    <scope>NUCLEOTIDE SEQUENCE [LARGE SCALE GENOMIC DNA]</scope>
    <source>
        <strain evidence="1 2">LOR1-02</strain>
    </source>
</reference>